<dbReference type="Proteomes" id="UP000195897">
    <property type="component" value="Unassembled WGS sequence"/>
</dbReference>
<reference evidence="3" key="1">
    <citation type="submission" date="2017-04" db="EMBL/GenBank/DDBJ databases">
        <title>Function of individual gut microbiota members based on whole genome sequencing of pure cultures obtained from chicken caecum.</title>
        <authorList>
            <person name="Medvecky M."/>
            <person name="Cejkova D."/>
            <person name="Polansky O."/>
            <person name="Karasova D."/>
            <person name="Kubasova T."/>
            <person name="Cizek A."/>
            <person name="Rychlik I."/>
        </authorList>
    </citation>
    <scope>NUCLEOTIDE SEQUENCE [LARGE SCALE GENOMIC DNA]</scope>
    <source>
        <strain evidence="3">An180</strain>
    </source>
</reference>
<dbReference type="GO" id="GO:0030435">
    <property type="term" value="P:sporulation resulting in formation of a cellular spore"/>
    <property type="evidence" value="ECO:0007669"/>
    <property type="project" value="InterPro"/>
</dbReference>
<dbReference type="PANTHER" id="PTHR30032">
    <property type="entry name" value="N-ACETYLMURAMOYL-L-ALANINE AMIDASE-RELATED"/>
    <property type="match status" value="1"/>
</dbReference>
<evidence type="ECO:0000313" key="2">
    <source>
        <dbReference type="EMBL" id="OUP51778.1"/>
    </source>
</evidence>
<dbReference type="InterPro" id="IPR013693">
    <property type="entry name" value="SpoIID/LytB_N"/>
</dbReference>
<evidence type="ECO:0000313" key="3">
    <source>
        <dbReference type="Proteomes" id="UP000195897"/>
    </source>
</evidence>
<dbReference type="EMBL" id="NFKK01000017">
    <property type="protein sequence ID" value="OUP51778.1"/>
    <property type="molecule type" value="Genomic_DNA"/>
</dbReference>
<dbReference type="InterPro" id="IPR051922">
    <property type="entry name" value="Bact_Sporulation_Assoc"/>
</dbReference>
<dbReference type="NCBIfam" id="TIGR02669">
    <property type="entry name" value="SpoIID_LytB"/>
    <property type="match status" value="1"/>
</dbReference>
<dbReference type="RefSeq" id="WP_087374040.1">
    <property type="nucleotide sequence ID" value="NZ_NFKK01000017.1"/>
</dbReference>
<dbReference type="NCBIfam" id="TIGR02870">
    <property type="entry name" value="spore_II_D"/>
    <property type="match status" value="1"/>
</dbReference>
<comment type="caution">
    <text evidence="2">The sequence shown here is derived from an EMBL/GenBank/DDBJ whole genome shotgun (WGS) entry which is preliminary data.</text>
</comment>
<dbReference type="Pfam" id="PF08486">
    <property type="entry name" value="SpoIID"/>
    <property type="match status" value="1"/>
</dbReference>
<dbReference type="InterPro" id="IPR014225">
    <property type="entry name" value="Spore_II_D_firmicutes"/>
</dbReference>
<protein>
    <submittedName>
        <fullName evidence="2">Stage II sporulation protein D</fullName>
    </submittedName>
</protein>
<dbReference type="AlphaFoldDB" id="A0A1Y4L4V0"/>
<dbReference type="GO" id="GO:0030288">
    <property type="term" value="C:outer membrane-bounded periplasmic space"/>
    <property type="evidence" value="ECO:0007669"/>
    <property type="project" value="TreeGrafter"/>
</dbReference>
<accession>A0A1Y4L4V0</accession>
<dbReference type="PANTHER" id="PTHR30032:SF4">
    <property type="entry name" value="AMIDASE ENHANCER"/>
    <property type="match status" value="1"/>
</dbReference>
<dbReference type="InterPro" id="IPR013486">
    <property type="entry name" value="SpoIID/LytB"/>
</dbReference>
<organism evidence="2 3">
    <name type="scientific">Butyricicoccus pullicaecorum</name>
    <dbReference type="NCBI Taxonomy" id="501571"/>
    <lineage>
        <taxon>Bacteria</taxon>
        <taxon>Bacillati</taxon>
        <taxon>Bacillota</taxon>
        <taxon>Clostridia</taxon>
        <taxon>Eubacteriales</taxon>
        <taxon>Butyricicoccaceae</taxon>
        <taxon>Butyricicoccus</taxon>
    </lineage>
</organism>
<sequence length="345" mass="36852">MRKVLVIGLLLTAVIYILPVFCGLLEQEEPLSIPQESVAADAEITESPPAEGEQTVTGESIVANGEITVLVDGEARTMKLEDYVVSVVAGEISPDFPTEAIRAQAVAARTYALYKQKTGRPAQHEEADVCDDPAHCAAFVDLKTEAAARWGEQADTAQDVIRQAVEDTAGQVLTYEGEPIVAVFSSAAGEKTERAVDVWGSDIPYLQSVDSPGGEACPKYYDAVVLTADEIRARAEKTLPSADLSGDPSGWFKASERSEAGGIVRMKFGGVEVKGTVMRTLLGLNSTNFTVKIDGNTLTFTTTGYGHGVGLSQWGAKYSAEQGQTYDEILAHYYPGTTLTTISTE</sequence>
<feature type="domain" description="Sporulation stage II protein D amidase enhancer LytB N-terminal" evidence="1">
    <location>
        <begin position="76"/>
        <end position="175"/>
    </location>
</feature>
<evidence type="ECO:0000259" key="1">
    <source>
        <dbReference type="Pfam" id="PF08486"/>
    </source>
</evidence>
<name>A0A1Y4L4V0_9FIRM</name>
<proteinExistence type="predicted"/>
<gene>
    <name evidence="2" type="ORF">B5F17_11655</name>
</gene>